<dbReference type="Proteomes" id="UP001596043">
    <property type="component" value="Unassembled WGS sequence"/>
</dbReference>
<dbReference type="PROSITE" id="PS51257">
    <property type="entry name" value="PROKAR_LIPOPROTEIN"/>
    <property type="match status" value="1"/>
</dbReference>
<evidence type="ECO:0000259" key="4">
    <source>
        <dbReference type="Pfam" id="PF06580"/>
    </source>
</evidence>
<keyword evidence="5" id="KW-0418">Kinase</keyword>
<dbReference type="Gene3D" id="1.25.40.10">
    <property type="entry name" value="Tetratricopeptide repeat domain"/>
    <property type="match status" value="2"/>
</dbReference>
<dbReference type="InterPro" id="IPR011990">
    <property type="entry name" value="TPR-like_helical_dom_sf"/>
</dbReference>
<dbReference type="InterPro" id="IPR019734">
    <property type="entry name" value="TPR_rpt"/>
</dbReference>
<evidence type="ECO:0000313" key="6">
    <source>
        <dbReference type="Proteomes" id="UP001596043"/>
    </source>
</evidence>
<dbReference type="GO" id="GO:0016301">
    <property type="term" value="F:kinase activity"/>
    <property type="evidence" value="ECO:0007669"/>
    <property type="project" value="UniProtKB-KW"/>
</dbReference>
<accession>A0ABV9HSE1</accession>
<comment type="caution">
    <text evidence="5">The sequence shown here is derived from an EMBL/GenBank/DDBJ whole genome shotgun (WGS) entry which is preliminary data.</text>
</comment>
<feature type="repeat" description="TPR" evidence="1">
    <location>
        <begin position="275"/>
        <end position="308"/>
    </location>
</feature>
<keyword evidence="3" id="KW-0472">Membrane</keyword>
<dbReference type="SMART" id="SM00028">
    <property type="entry name" value="TPR"/>
    <property type="match status" value="2"/>
</dbReference>
<dbReference type="InterPro" id="IPR010559">
    <property type="entry name" value="Sig_transdc_His_kin_internal"/>
</dbReference>
<dbReference type="InterPro" id="IPR036890">
    <property type="entry name" value="HATPase_C_sf"/>
</dbReference>
<keyword evidence="3" id="KW-0812">Transmembrane</keyword>
<sequence length="624" mass="73623">MTKNTPLFCILIVFLVLSCTTDQTLDRKNTKNRIVELQEKSRQTTADSTLFYLKKAATLIQSTLPVSDSLNLENNYLIGLYYSKLGNIDSASAYHYKAIDRIKDSIKTKREYTYIYNAWITHKQLQEYGECIAIAKRFESLITEKDYTNKLRLYYLYLQTYIATQQYEEALKYADLRIKMYTDNKDAENVTTATITRTEIQYLYQNDKKGAYQTLDELLSKKDSLDNDQKRHLYIQYGYYLHLDQKFNEARDYYHKGLYAIKQLDKTPFYTKEYARIYANLGEVYLDLKKYDSAKIYLDKALQEDILNTSEITRSDILSYKLRYAQEINASYKETQKYLDTITKYQNARYEERYTKDLKSLESSYKEREKLQSQKQQAEIEKLKVRAQLLLVAIISLILIGLGGYFYKKRQRTFDTMSLQMQQRLLRSQMNPHFTFNTLYAIQNTIKKDPQGAVDYLLKFSRLLRLILENSTNNYVLLEKELESLRKYMDLQLLRFPDTFEYEIKLHTLEEDELIFIPPMLIQPFIENCIEHAFKGIDYKGKITLTLSLSEKKRFLECRIEDNGVGIQKNKNNHKASVSTDLIKEFIEKATKQKITDVNKKDLDASTSGVITTFLIPYKLTEHD</sequence>
<dbReference type="EMBL" id="JBHSFV010000002">
    <property type="protein sequence ID" value="MFC4633101.1"/>
    <property type="molecule type" value="Genomic_DNA"/>
</dbReference>
<evidence type="ECO:0000256" key="2">
    <source>
        <dbReference type="SAM" id="Coils"/>
    </source>
</evidence>
<name>A0ABV9HSE1_9FLAO</name>
<keyword evidence="1" id="KW-0802">TPR repeat</keyword>
<dbReference type="PANTHER" id="PTHR34220:SF7">
    <property type="entry name" value="SENSOR HISTIDINE KINASE YPDA"/>
    <property type="match status" value="1"/>
</dbReference>
<organism evidence="5 6">
    <name type="scientific">Dokdonia ponticola</name>
    <dbReference type="NCBI Taxonomy" id="2041041"/>
    <lineage>
        <taxon>Bacteria</taxon>
        <taxon>Pseudomonadati</taxon>
        <taxon>Bacteroidota</taxon>
        <taxon>Flavobacteriia</taxon>
        <taxon>Flavobacteriales</taxon>
        <taxon>Flavobacteriaceae</taxon>
        <taxon>Dokdonia</taxon>
    </lineage>
</organism>
<dbReference type="Pfam" id="PF06580">
    <property type="entry name" value="His_kinase"/>
    <property type="match status" value="1"/>
</dbReference>
<dbReference type="PROSITE" id="PS50005">
    <property type="entry name" value="TPR"/>
    <property type="match status" value="1"/>
</dbReference>
<feature type="transmembrane region" description="Helical" evidence="3">
    <location>
        <begin position="389"/>
        <end position="407"/>
    </location>
</feature>
<proteinExistence type="predicted"/>
<dbReference type="PANTHER" id="PTHR34220">
    <property type="entry name" value="SENSOR HISTIDINE KINASE YPDA"/>
    <property type="match status" value="1"/>
</dbReference>
<gene>
    <name evidence="5" type="ORF">ACFO3O_04240</name>
</gene>
<evidence type="ECO:0000256" key="1">
    <source>
        <dbReference type="PROSITE-ProRule" id="PRU00339"/>
    </source>
</evidence>
<protein>
    <submittedName>
        <fullName evidence="5">Histidine kinase</fullName>
    </submittedName>
</protein>
<dbReference type="SUPFAM" id="SSF55874">
    <property type="entry name" value="ATPase domain of HSP90 chaperone/DNA topoisomerase II/histidine kinase"/>
    <property type="match status" value="1"/>
</dbReference>
<dbReference type="RefSeq" id="WP_379977288.1">
    <property type="nucleotide sequence ID" value="NZ_JBHSFV010000002.1"/>
</dbReference>
<feature type="coiled-coil region" evidence="2">
    <location>
        <begin position="361"/>
        <end position="388"/>
    </location>
</feature>
<keyword evidence="3" id="KW-1133">Transmembrane helix</keyword>
<feature type="domain" description="Signal transduction histidine kinase internal region" evidence="4">
    <location>
        <begin position="422"/>
        <end position="499"/>
    </location>
</feature>
<dbReference type="Pfam" id="PF13181">
    <property type="entry name" value="TPR_8"/>
    <property type="match status" value="2"/>
</dbReference>
<evidence type="ECO:0000313" key="5">
    <source>
        <dbReference type="EMBL" id="MFC4633101.1"/>
    </source>
</evidence>
<dbReference type="InterPro" id="IPR050640">
    <property type="entry name" value="Bact_2-comp_sensor_kinase"/>
</dbReference>
<keyword evidence="5" id="KW-0808">Transferase</keyword>
<keyword evidence="6" id="KW-1185">Reference proteome</keyword>
<dbReference type="SUPFAM" id="SSF48452">
    <property type="entry name" value="TPR-like"/>
    <property type="match status" value="1"/>
</dbReference>
<reference evidence="6" key="1">
    <citation type="journal article" date="2019" name="Int. J. Syst. Evol. Microbiol.">
        <title>The Global Catalogue of Microorganisms (GCM) 10K type strain sequencing project: providing services to taxonomists for standard genome sequencing and annotation.</title>
        <authorList>
            <consortium name="The Broad Institute Genomics Platform"/>
            <consortium name="The Broad Institute Genome Sequencing Center for Infectious Disease"/>
            <person name="Wu L."/>
            <person name="Ma J."/>
        </authorList>
    </citation>
    <scope>NUCLEOTIDE SEQUENCE [LARGE SCALE GENOMIC DNA]</scope>
    <source>
        <strain evidence="6">YJ-61-S</strain>
    </source>
</reference>
<dbReference type="Gene3D" id="3.30.565.10">
    <property type="entry name" value="Histidine kinase-like ATPase, C-terminal domain"/>
    <property type="match status" value="1"/>
</dbReference>
<keyword evidence="2" id="KW-0175">Coiled coil</keyword>
<evidence type="ECO:0000256" key="3">
    <source>
        <dbReference type="SAM" id="Phobius"/>
    </source>
</evidence>